<dbReference type="Proteomes" id="UP001055286">
    <property type="component" value="Unassembled WGS sequence"/>
</dbReference>
<keyword evidence="3" id="KW-1185">Reference proteome</keyword>
<sequence length="266" mass="30097">MASDEERAIVCALRRSTGFPLDDLTFVVTHFLHHLNRDAVYRILKAEALNRLPTANPSCRPHGEFKEYDVGFLHMDVKHLPKLRDKDGSTRKRYLYVAIDRASRFVHLAVKDDETTASAVTFLDEAVASLPFRVTYLLTDRGSCFTADAFEAACRRHEIEHRKTRPYTPKTNGMVERFNGRVQREVLGITIYSHQDLEILLAGFNVAYNGRRQRALKGLSPEMVLHQRLKDKPGLARAAAKKADLAILDRALKVVADAKEVSQPDS</sequence>
<dbReference type="GO" id="GO:0003676">
    <property type="term" value="F:nucleic acid binding"/>
    <property type="evidence" value="ECO:0007669"/>
    <property type="project" value="InterPro"/>
</dbReference>
<dbReference type="PANTHER" id="PTHR42648:SF15">
    <property type="entry name" value="BLL8290 PROTEIN"/>
    <property type="match status" value="1"/>
</dbReference>
<evidence type="ECO:0000259" key="1">
    <source>
        <dbReference type="PROSITE" id="PS50994"/>
    </source>
</evidence>
<dbReference type="InterPro" id="IPR036397">
    <property type="entry name" value="RNaseH_sf"/>
</dbReference>
<dbReference type="PROSITE" id="PS50994">
    <property type="entry name" value="INTEGRASE"/>
    <property type="match status" value="1"/>
</dbReference>
<dbReference type="InterPro" id="IPR001584">
    <property type="entry name" value="Integrase_cat-core"/>
</dbReference>
<dbReference type="SUPFAM" id="SSF53098">
    <property type="entry name" value="Ribonuclease H-like"/>
    <property type="match status" value="1"/>
</dbReference>
<reference evidence="2" key="1">
    <citation type="journal article" date="2016" name="Front. Microbiol.">
        <title>Genome Sequence of the Piezophilic, Mesophilic Sulfate-Reducing Bacterium Desulfovibrio indicus J2T.</title>
        <authorList>
            <person name="Cao J."/>
            <person name="Maignien L."/>
            <person name="Shao Z."/>
            <person name="Alain K."/>
            <person name="Jebbar M."/>
        </authorList>
    </citation>
    <scope>NUCLEOTIDE SEQUENCE</scope>
    <source>
        <strain evidence="2">JCM 32048</strain>
    </source>
</reference>
<protein>
    <submittedName>
        <fullName evidence="2">IS481 family transposase ISBxe4</fullName>
    </submittedName>
</protein>
<dbReference type="EMBL" id="BPQJ01000050">
    <property type="protein sequence ID" value="GJD65937.1"/>
    <property type="molecule type" value="Genomic_DNA"/>
</dbReference>
<accession>A0AA37HH12</accession>
<name>A0AA37HH12_9HYPH</name>
<dbReference type="InterPro" id="IPR012337">
    <property type="entry name" value="RNaseH-like_sf"/>
</dbReference>
<comment type="caution">
    <text evidence="2">The sequence shown here is derived from an EMBL/GenBank/DDBJ whole genome shotgun (WGS) entry which is preliminary data.</text>
</comment>
<dbReference type="Gene3D" id="3.30.420.10">
    <property type="entry name" value="Ribonuclease H-like superfamily/Ribonuclease H"/>
    <property type="match status" value="1"/>
</dbReference>
<evidence type="ECO:0000313" key="2">
    <source>
        <dbReference type="EMBL" id="GJD65937.1"/>
    </source>
</evidence>
<dbReference type="Pfam" id="PF00665">
    <property type="entry name" value="rve"/>
    <property type="match status" value="1"/>
</dbReference>
<dbReference type="InterPro" id="IPR039537">
    <property type="entry name" value="Retrotran_Ty1/copia-like"/>
</dbReference>
<organism evidence="2 3">
    <name type="scientific">Methylobacterium frigidaeris</name>
    <dbReference type="NCBI Taxonomy" id="2038277"/>
    <lineage>
        <taxon>Bacteria</taxon>
        <taxon>Pseudomonadati</taxon>
        <taxon>Pseudomonadota</taxon>
        <taxon>Alphaproteobacteria</taxon>
        <taxon>Hyphomicrobiales</taxon>
        <taxon>Methylobacteriaceae</taxon>
        <taxon>Methylobacterium</taxon>
    </lineage>
</organism>
<gene>
    <name evidence="2" type="ORF">MPEAHAMD_6133</name>
</gene>
<dbReference type="AlphaFoldDB" id="A0AA37HH12"/>
<feature type="domain" description="Integrase catalytic" evidence="1">
    <location>
        <begin position="57"/>
        <end position="229"/>
    </location>
</feature>
<dbReference type="PANTHER" id="PTHR42648">
    <property type="entry name" value="TRANSPOSASE, PUTATIVE-RELATED"/>
    <property type="match status" value="1"/>
</dbReference>
<dbReference type="GO" id="GO:0015074">
    <property type="term" value="P:DNA integration"/>
    <property type="evidence" value="ECO:0007669"/>
    <property type="project" value="InterPro"/>
</dbReference>
<proteinExistence type="predicted"/>
<reference evidence="2" key="2">
    <citation type="submission" date="2021-08" db="EMBL/GenBank/DDBJ databases">
        <authorList>
            <person name="Tani A."/>
            <person name="Ola A."/>
            <person name="Ogura Y."/>
            <person name="Katsura K."/>
            <person name="Hayashi T."/>
        </authorList>
    </citation>
    <scope>NUCLEOTIDE SEQUENCE</scope>
    <source>
        <strain evidence="2">JCM 32048</strain>
    </source>
</reference>
<evidence type="ECO:0000313" key="3">
    <source>
        <dbReference type="Proteomes" id="UP001055286"/>
    </source>
</evidence>